<accession>A0A974BNN0</accession>
<dbReference type="GO" id="GO:0005643">
    <property type="term" value="C:nuclear pore"/>
    <property type="evidence" value="ECO:0007669"/>
    <property type="project" value="TreeGrafter"/>
</dbReference>
<reference evidence="5" key="1">
    <citation type="submission" date="2016-05" db="EMBL/GenBank/DDBJ databases">
        <title>WGS assembly of Xenopus laevis.</title>
        <authorList>
            <person name="Session A."/>
            <person name="Uno Y."/>
            <person name="Kwon T."/>
            <person name="Chapman J."/>
            <person name="Toyoda A."/>
            <person name="Takahashi S."/>
            <person name="Fukui A."/>
            <person name="Hikosaka A."/>
            <person name="Putnam N."/>
            <person name="Stites J."/>
            <person name="Van Heeringen S."/>
            <person name="Quigley I."/>
            <person name="Heinz S."/>
            <person name="Hellsten U."/>
            <person name="Lyons J."/>
            <person name="Suzuki A."/>
            <person name="Kondo M."/>
            <person name="Ogino H."/>
            <person name="Ochi H."/>
            <person name="Bogdanovic O."/>
            <person name="Lister R."/>
            <person name="Georgiou G."/>
            <person name="Paranjpe S."/>
            <person name="Van Kruijsbergen I."/>
            <person name="Mozaffari S."/>
            <person name="Shu S."/>
            <person name="Schmutz J."/>
            <person name="Jenkins J."/>
            <person name="Grimwood J."/>
            <person name="Carlson J."/>
            <person name="Mitros T."/>
            <person name="Simakov O."/>
            <person name="Heald R."/>
            <person name="Miller K."/>
            <person name="Haudenschild C."/>
            <person name="Kuroki Y."/>
            <person name="Tanaka T."/>
            <person name="Michiue T."/>
            <person name="Watanabe M."/>
            <person name="Kinoshita T."/>
            <person name="Ohta Y."/>
            <person name="Mawaribuchi S."/>
            <person name="Suzuki Y."/>
            <person name="Haramoto Y."/>
            <person name="Yamamoto T."/>
            <person name="Takagi C."/>
            <person name="Kitzman J."/>
            <person name="Shendure J."/>
            <person name="Nakayama T."/>
            <person name="Izutsu Y."/>
            <person name="Robert J."/>
            <person name="Dichmann D."/>
            <person name="Flajnik M."/>
            <person name="Houston D."/>
            <person name="Marcotte E."/>
            <person name="Wallingford J."/>
            <person name="Ito Y."/>
            <person name="Asashima M."/>
            <person name="Ueno N."/>
            <person name="Matsuda Y."/>
            <person name="Jan Veenstra G."/>
            <person name="Fujiyama A."/>
            <person name="Harland R."/>
            <person name="Taira M."/>
            <person name="Rokhsar D.S."/>
        </authorList>
    </citation>
    <scope>NUCLEOTIDE SEQUENCE</scope>
    <source>
        <strain evidence="5">J</strain>
        <tissue evidence="5">Blood</tissue>
    </source>
</reference>
<dbReference type="Pfam" id="PF16755">
    <property type="entry name" value="Beta-prop_NUP159_NUP214"/>
    <property type="match status" value="1"/>
</dbReference>
<dbReference type="SUPFAM" id="SSF117289">
    <property type="entry name" value="Nucleoporin domain"/>
    <property type="match status" value="1"/>
</dbReference>
<dbReference type="SMART" id="SM00320">
    <property type="entry name" value="WD40"/>
    <property type="match status" value="2"/>
</dbReference>
<dbReference type="Gene3D" id="2.130.10.10">
    <property type="entry name" value="YVTN repeat-like/Quinoprotein amine dehydrogenase"/>
    <property type="match status" value="1"/>
</dbReference>
<protein>
    <recommendedName>
        <fullName evidence="4">Nucleoporin Nup159/Nup146 N-terminal domain-containing protein</fullName>
    </recommendedName>
</protein>
<gene>
    <name evidence="5" type="ORF">XELAEV_18003528mg</name>
</gene>
<dbReference type="PANTHER" id="PTHR23193:SF21">
    <property type="entry name" value="NUCLEAR PORE COMPLEX PROTEIN NUP214"/>
    <property type="match status" value="1"/>
</dbReference>
<dbReference type="GO" id="GO:0006405">
    <property type="term" value="P:RNA export from nucleus"/>
    <property type="evidence" value="ECO:0007669"/>
    <property type="project" value="TreeGrafter"/>
</dbReference>
<dbReference type="PANTHER" id="PTHR23193">
    <property type="entry name" value="NUCLEAR PORE COMPLEX PROTEIN NUP"/>
    <property type="match status" value="1"/>
</dbReference>
<keyword evidence="3" id="KW-0539">Nucleus</keyword>
<dbReference type="InterPro" id="IPR039462">
    <property type="entry name" value="Nup159/Nup146_N"/>
</dbReference>
<proteinExistence type="predicted"/>
<evidence type="ECO:0000313" key="5">
    <source>
        <dbReference type="EMBL" id="OCT55252.1"/>
    </source>
</evidence>
<name>A0A974BNN0_XENLA</name>
<evidence type="ECO:0000256" key="1">
    <source>
        <dbReference type="ARBA" id="ARBA00004123"/>
    </source>
</evidence>
<organism evidence="5">
    <name type="scientific">Xenopus laevis</name>
    <name type="common">African clawed frog</name>
    <dbReference type="NCBI Taxonomy" id="8355"/>
    <lineage>
        <taxon>Eukaryota</taxon>
        <taxon>Metazoa</taxon>
        <taxon>Chordata</taxon>
        <taxon>Craniata</taxon>
        <taxon>Vertebrata</taxon>
        <taxon>Euteleostomi</taxon>
        <taxon>Amphibia</taxon>
        <taxon>Batrachia</taxon>
        <taxon>Anura</taxon>
        <taxon>Pipoidea</taxon>
        <taxon>Pipidae</taxon>
        <taxon>Xenopodinae</taxon>
        <taxon>Xenopus</taxon>
        <taxon>Xenopus</taxon>
    </lineage>
</organism>
<evidence type="ECO:0000259" key="4">
    <source>
        <dbReference type="Pfam" id="PF16755"/>
    </source>
</evidence>
<dbReference type="GO" id="GO:0008139">
    <property type="term" value="F:nuclear localization sequence binding"/>
    <property type="evidence" value="ECO:0007669"/>
    <property type="project" value="TreeGrafter"/>
</dbReference>
<dbReference type="GO" id="GO:0017056">
    <property type="term" value="F:structural constituent of nuclear pore"/>
    <property type="evidence" value="ECO:0007669"/>
    <property type="project" value="TreeGrafter"/>
</dbReference>
<dbReference type="AlphaFoldDB" id="A0A974BNN0"/>
<sequence length="116" mass="12524">MPFASCKLLRDPSSSVTDLQWNPTLPSMVAVCLSDGSISVLQVTDTVSVFANLPATLGVTSVCWSPKGKQLAVGKQNGTVVQYLPVSDIHLPVFFLLKLYALIMFSKSPIHYSHDG</sequence>
<comment type="subcellular location">
    <subcellularLocation>
        <location evidence="1">Nucleus</location>
    </subcellularLocation>
</comment>
<feature type="domain" description="Nucleoporin Nup159/Nup146 N-terminal" evidence="4">
    <location>
        <begin position="12"/>
        <end position="85"/>
    </location>
</feature>
<dbReference type="InterPro" id="IPR015943">
    <property type="entry name" value="WD40/YVTN_repeat-like_dom_sf"/>
</dbReference>
<dbReference type="EMBL" id="KV510840">
    <property type="protein sequence ID" value="OCT55252.1"/>
    <property type="molecule type" value="Genomic_DNA"/>
</dbReference>
<evidence type="ECO:0000256" key="2">
    <source>
        <dbReference type="ARBA" id="ARBA00022448"/>
    </source>
</evidence>
<dbReference type="GO" id="GO:0006606">
    <property type="term" value="P:protein import into nucleus"/>
    <property type="evidence" value="ECO:0007669"/>
    <property type="project" value="TreeGrafter"/>
</dbReference>
<dbReference type="Proteomes" id="UP000694892">
    <property type="component" value="Unassembled WGS sequence"/>
</dbReference>
<dbReference type="InterPro" id="IPR026054">
    <property type="entry name" value="Nucleoporin"/>
</dbReference>
<dbReference type="InterPro" id="IPR001680">
    <property type="entry name" value="WD40_rpt"/>
</dbReference>
<keyword evidence="2" id="KW-0813">Transport</keyword>
<evidence type="ECO:0000256" key="3">
    <source>
        <dbReference type="ARBA" id="ARBA00023242"/>
    </source>
</evidence>